<dbReference type="Proteomes" id="UP001500920">
    <property type="component" value="Unassembled WGS sequence"/>
</dbReference>
<proteinExistence type="predicted"/>
<dbReference type="PANTHER" id="PTHR40254:SF1">
    <property type="entry name" value="BLR0577 PROTEIN"/>
    <property type="match status" value="1"/>
</dbReference>
<dbReference type="Pfam" id="PF13454">
    <property type="entry name" value="NAD_binding_9"/>
    <property type="match status" value="1"/>
</dbReference>
<name>A0ABP7ERR3_9STAP</name>
<dbReference type="PANTHER" id="PTHR40254">
    <property type="entry name" value="BLR0577 PROTEIN"/>
    <property type="match status" value="1"/>
</dbReference>
<keyword evidence="3" id="KW-1185">Reference proteome</keyword>
<dbReference type="RefSeq" id="WP_344702452.1">
    <property type="nucleotide sequence ID" value="NZ_BAABCK010000022.1"/>
</dbReference>
<evidence type="ECO:0000313" key="2">
    <source>
        <dbReference type="EMBL" id="GAA3723658.1"/>
    </source>
</evidence>
<comment type="caution">
    <text evidence="2">The sequence shown here is derived from an EMBL/GenBank/DDBJ whole genome shotgun (WGS) entry which is preliminary data.</text>
</comment>
<sequence length="472" mass="53461">MKQTKVAIIGGGVTGVSILSHLVHDERFTSEITVDIYDNAYTMGRGQAYQEDNEHLLINVPADEMSLGESHPDYETWLRTENGRRMYTSRQQFGDYVKDQLEGIGSAHGGVHLKYTKVDGIEYDSGSGKFTLSIEGEEVLYDRVFLTIGQLSYGDPYDLKGSQGFLYDPYPLSRKLADIEDDNIGILGAGLSAIDCVRYLIMDKQVEKVSLFSRSGEMPSVRGEQTEIKLKYFTEEILKNRIRNDEIALTDIITLFKKELEHQNIDQSLFFRRTGNTLQDLNYDLEHQETVGQLQYLIIKVNPIFSDVYQYLSRNDKKAFLEKYHHLIEENHSPMPAEVARLLVQWGEEGRLHIIDGTEHIKKEAGFTILTKEGEKYQVDTLINATGPVKDVRRGDSKIIQSLMNHMIIAPSEFGGIMVDASRHVISPKVGTVQGMYALGALTIGSDYLSNSVQLLQKNAQKLINSFYEDMY</sequence>
<dbReference type="InterPro" id="IPR036188">
    <property type="entry name" value="FAD/NAD-bd_sf"/>
</dbReference>
<dbReference type="SUPFAM" id="SSF51905">
    <property type="entry name" value="FAD/NAD(P)-binding domain"/>
    <property type="match status" value="2"/>
</dbReference>
<dbReference type="InterPro" id="IPR052189">
    <property type="entry name" value="L-asp_N-monooxygenase_NS-form"/>
</dbReference>
<dbReference type="InterPro" id="IPR038732">
    <property type="entry name" value="HpyO/CreE_NAD-binding"/>
</dbReference>
<gene>
    <name evidence="2" type="ORF">GCM10022378_12170</name>
</gene>
<protein>
    <submittedName>
        <fullName evidence="2">FAD/NAD(P)-binding protein</fullName>
    </submittedName>
</protein>
<evidence type="ECO:0000313" key="3">
    <source>
        <dbReference type="Proteomes" id="UP001500920"/>
    </source>
</evidence>
<dbReference type="EMBL" id="BAABCK010000022">
    <property type="protein sequence ID" value="GAA3723658.1"/>
    <property type="molecule type" value="Genomic_DNA"/>
</dbReference>
<organism evidence="2 3">
    <name type="scientific">Salinicoccus jeotgali</name>
    <dbReference type="NCBI Taxonomy" id="381634"/>
    <lineage>
        <taxon>Bacteria</taxon>
        <taxon>Bacillati</taxon>
        <taxon>Bacillota</taxon>
        <taxon>Bacilli</taxon>
        <taxon>Bacillales</taxon>
        <taxon>Staphylococcaceae</taxon>
        <taxon>Salinicoccus</taxon>
    </lineage>
</organism>
<dbReference type="Gene3D" id="3.50.50.60">
    <property type="entry name" value="FAD/NAD(P)-binding domain"/>
    <property type="match status" value="1"/>
</dbReference>
<reference evidence="3" key="1">
    <citation type="journal article" date="2019" name="Int. J. Syst. Evol. Microbiol.">
        <title>The Global Catalogue of Microorganisms (GCM) 10K type strain sequencing project: providing services to taxonomists for standard genome sequencing and annotation.</title>
        <authorList>
            <consortium name="The Broad Institute Genomics Platform"/>
            <consortium name="The Broad Institute Genome Sequencing Center for Infectious Disease"/>
            <person name="Wu L."/>
            <person name="Ma J."/>
        </authorList>
    </citation>
    <scope>NUCLEOTIDE SEQUENCE [LARGE SCALE GENOMIC DNA]</scope>
    <source>
        <strain evidence="3">JCM 16981</strain>
    </source>
</reference>
<evidence type="ECO:0000259" key="1">
    <source>
        <dbReference type="Pfam" id="PF13454"/>
    </source>
</evidence>
<feature type="domain" description="FAD-dependent urate hydroxylase HpyO/Asp monooxygenase CreE-like FAD/NAD(P)-binding" evidence="1">
    <location>
        <begin position="7"/>
        <end position="150"/>
    </location>
</feature>
<accession>A0ABP7ERR3</accession>